<organism evidence="2 4">
    <name type="scientific">Leptospira perolatii</name>
    <dbReference type="NCBI Taxonomy" id="2023191"/>
    <lineage>
        <taxon>Bacteria</taxon>
        <taxon>Pseudomonadati</taxon>
        <taxon>Spirochaetota</taxon>
        <taxon>Spirochaetia</taxon>
        <taxon>Leptospirales</taxon>
        <taxon>Leptospiraceae</taxon>
        <taxon>Leptospira</taxon>
    </lineage>
</organism>
<comment type="caution">
    <text evidence="2">The sequence shown here is derived from an EMBL/GenBank/DDBJ whole genome shotgun (WGS) entry which is preliminary data.</text>
</comment>
<evidence type="ECO:0000313" key="2">
    <source>
        <dbReference type="EMBL" id="PJZ73022.1"/>
    </source>
</evidence>
<dbReference type="OrthoDB" id="323480at2"/>
<proteinExistence type="predicted"/>
<reference evidence="3 4" key="1">
    <citation type="submission" date="2017-07" db="EMBL/GenBank/DDBJ databases">
        <title>Leptospira spp. isolated from tropical soils.</title>
        <authorList>
            <person name="Thibeaux R."/>
            <person name="Iraola G."/>
            <person name="Ferres I."/>
            <person name="Bierque E."/>
            <person name="Girault D."/>
            <person name="Soupe-Gilbert M.-E."/>
            <person name="Picardeau M."/>
            <person name="Goarant C."/>
        </authorList>
    </citation>
    <scope>NUCLEOTIDE SEQUENCE [LARGE SCALE GENOMIC DNA]</scope>
    <source>
        <strain evidence="2 4">FH1-B-B1</strain>
        <strain evidence="1 3">FH1-B-C1</strain>
    </source>
</reference>
<evidence type="ECO:0000313" key="3">
    <source>
        <dbReference type="Proteomes" id="UP000231962"/>
    </source>
</evidence>
<dbReference type="EMBL" id="NPDY01000007">
    <property type="protein sequence ID" value="PJZ69763.1"/>
    <property type="molecule type" value="Genomic_DNA"/>
</dbReference>
<protein>
    <submittedName>
        <fullName evidence="2">Uncharacterized protein</fullName>
    </submittedName>
</protein>
<gene>
    <name evidence="1" type="ORF">CH360_09235</name>
    <name evidence="2" type="ORF">CH373_11000</name>
</gene>
<dbReference type="Proteomes" id="UP000231962">
    <property type="component" value="Unassembled WGS sequence"/>
</dbReference>
<dbReference type="AlphaFoldDB" id="A0A2M9ZLR5"/>
<accession>A0A2M9ZLR5</accession>
<evidence type="ECO:0000313" key="4">
    <source>
        <dbReference type="Proteomes" id="UP000231990"/>
    </source>
</evidence>
<dbReference type="Proteomes" id="UP000231990">
    <property type="component" value="Unassembled WGS sequence"/>
</dbReference>
<name>A0A2M9ZLR5_9LEPT</name>
<dbReference type="RefSeq" id="WP_100713744.1">
    <property type="nucleotide sequence ID" value="NZ_NPDY01000007.1"/>
</dbReference>
<keyword evidence="3" id="KW-1185">Reference proteome</keyword>
<sequence length="294" mass="34004">MKLLSDVLLLNRISNDELEFLLALIRWKGINAAEWVKSSGFPTVPKDTLIWKKDASPSDNLIVKDWSRESTVLGRFDVEEKNAYLRAGVTRVYDLNFYPLDEFPLQGITKQIHPEILILTKDENLFFKFRSLLKACGSNAHWCKDIIGLPNMLKETKPGVLLLDAESFPARELSEKLRMVKGNPHFPLCFCLIDFDRENVYQDLTRGLKDLAKAFFEPKDLLIFLRDRLLLSEPCRDSEYQAINWGGTPRSIRDFEFSKIPEFPGDVLGIEYLRKIHRLFAWFGDGAARREFEA</sequence>
<evidence type="ECO:0000313" key="1">
    <source>
        <dbReference type="EMBL" id="PJZ69763.1"/>
    </source>
</evidence>
<dbReference type="EMBL" id="NPDZ01000006">
    <property type="protein sequence ID" value="PJZ73022.1"/>
    <property type="molecule type" value="Genomic_DNA"/>
</dbReference>